<reference evidence="2" key="1">
    <citation type="submission" date="2023-01" db="EMBL/GenBank/DDBJ databases">
        <title>Genome assembly of the deep-sea coral Lophelia pertusa.</title>
        <authorList>
            <person name="Herrera S."/>
            <person name="Cordes E."/>
        </authorList>
    </citation>
    <scope>NUCLEOTIDE SEQUENCE</scope>
    <source>
        <strain evidence="2">USNM1676648</strain>
        <tissue evidence="2">Polyp</tissue>
    </source>
</reference>
<protein>
    <submittedName>
        <fullName evidence="2">Uncharacterized protein</fullName>
    </submittedName>
</protein>
<name>A0A9W9YL32_9CNID</name>
<proteinExistence type="predicted"/>
<keyword evidence="3" id="KW-1185">Reference proteome</keyword>
<dbReference type="OrthoDB" id="10477303at2759"/>
<comment type="caution">
    <text evidence="2">The sequence shown here is derived from an EMBL/GenBank/DDBJ whole genome shotgun (WGS) entry which is preliminary data.</text>
</comment>
<sequence length="79" mass="8416">MEASSLEDILSSPSPDTYSPAEEDSEGTSSSSQGAFTYPGSADENDNEAIPQTQVIETEEESTHRAGNSDLTDKEVTPF</sequence>
<gene>
    <name evidence="2" type="ORF">OS493_025941</name>
</gene>
<evidence type="ECO:0000256" key="1">
    <source>
        <dbReference type="SAM" id="MobiDB-lite"/>
    </source>
</evidence>
<dbReference type="EMBL" id="MU827323">
    <property type="protein sequence ID" value="KAJ7356190.1"/>
    <property type="molecule type" value="Genomic_DNA"/>
</dbReference>
<organism evidence="2 3">
    <name type="scientific">Desmophyllum pertusum</name>
    <dbReference type="NCBI Taxonomy" id="174260"/>
    <lineage>
        <taxon>Eukaryota</taxon>
        <taxon>Metazoa</taxon>
        <taxon>Cnidaria</taxon>
        <taxon>Anthozoa</taxon>
        <taxon>Hexacorallia</taxon>
        <taxon>Scleractinia</taxon>
        <taxon>Caryophylliina</taxon>
        <taxon>Caryophylliidae</taxon>
        <taxon>Desmophyllum</taxon>
    </lineage>
</organism>
<evidence type="ECO:0000313" key="3">
    <source>
        <dbReference type="Proteomes" id="UP001163046"/>
    </source>
</evidence>
<dbReference type="Proteomes" id="UP001163046">
    <property type="component" value="Unassembled WGS sequence"/>
</dbReference>
<dbReference type="AlphaFoldDB" id="A0A9W9YL32"/>
<evidence type="ECO:0000313" key="2">
    <source>
        <dbReference type="EMBL" id="KAJ7356190.1"/>
    </source>
</evidence>
<feature type="region of interest" description="Disordered" evidence="1">
    <location>
        <begin position="1"/>
        <end position="79"/>
    </location>
</feature>
<accession>A0A9W9YL32</accession>